<evidence type="ECO:0000313" key="1">
    <source>
        <dbReference type="EMBL" id="MBM4565482.1"/>
    </source>
</evidence>
<reference evidence="1" key="1">
    <citation type="submission" date="2019-11" db="EMBL/GenBank/DDBJ databases">
        <title>Spread of Macrolides and rifampicin resistant Rhodococcus equi in clinical isolates in the USA.</title>
        <authorList>
            <person name="Alvarez-Narvaez S."/>
            <person name="Huber L."/>
            <person name="Cohen N.D."/>
            <person name="Slovis N."/>
            <person name="Greiter M."/>
            <person name="Giguere S."/>
            <person name="Hart K."/>
        </authorList>
    </citation>
    <scope>NUCLEOTIDE SEQUENCE</scope>
    <source>
        <strain evidence="1">Lh_17</strain>
    </source>
</reference>
<dbReference type="Pfam" id="PF12005">
    <property type="entry name" value="DUF3499"/>
    <property type="match status" value="1"/>
</dbReference>
<name>A0A9Q2PHP3_RHOHA</name>
<sequence>MRSLRRCCRPGCKNPAVATLTYVYSDSTA</sequence>
<organism evidence="1 2">
    <name type="scientific">Rhodococcus hoagii</name>
    <name type="common">Corynebacterium equii</name>
    <dbReference type="NCBI Taxonomy" id="43767"/>
    <lineage>
        <taxon>Bacteria</taxon>
        <taxon>Bacillati</taxon>
        <taxon>Actinomycetota</taxon>
        <taxon>Actinomycetes</taxon>
        <taxon>Mycobacteriales</taxon>
        <taxon>Nocardiaceae</taxon>
        <taxon>Prescottella</taxon>
    </lineage>
</organism>
<protein>
    <submittedName>
        <fullName evidence="1">DUF3499 family protein</fullName>
    </submittedName>
</protein>
<gene>
    <name evidence="1" type="ORF">GS441_08560</name>
</gene>
<accession>A0A9Q2PHP3</accession>
<dbReference type="EMBL" id="WUXR01000003">
    <property type="protein sequence ID" value="MBM4565482.1"/>
    <property type="molecule type" value="Genomic_DNA"/>
</dbReference>
<feature type="non-terminal residue" evidence="1">
    <location>
        <position position="29"/>
    </location>
</feature>
<evidence type="ECO:0000313" key="2">
    <source>
        <dbReference type="Proteomes" id="UP000808906"/>
    </source>
</evidence>
<dbReference type="Proteomes" id="UP000808906">
    <property type="component" value="Unassembled WGS sequence"/>
</dbReference>
<comment type="caution">
    <text evidence="1">The sequence shown here is derived from an EMBL/GenBank/DDBJ whole genome shotgun (WGS) entry which is preliminary data.</text>
</comment>
<dbReference type="InterPro" id="IPR021888">
    <property type="entry name" value="DUF3499"/>
</dbReference>
<proteinExistence type="predicted"/>
<dbReference type="AlphaFoldDB" id="A0A9Q2PHP3"/>